<dbReference type="InterPro" id="IPR038464">
    <property type="entry name" value="Ribosomal_eL38_sf"/>
</dbReference>
<organism evidence="1">
    <name type="scientific">Fervidicoccus fontis</name>
    <dbReference type="NCBI Taxonomy" id="683846"/>
    <lineage>
        <taxon>Archaea</taxon>
        <taxon>Thermoproteota</taxon>
        <taxon>Thermoprotei</taxon>
        <taxon>Fervidicoccales</taxon>
        <taxon>Fervidicoccaceae</taxon>
        <taxon>Fervidicoccus</taxon>
    </lineage>
</organism>
<comment type="caution">
    <text evidence="1">The sequence shown here is derived from an EMBL/GenBank/DDBJ whole genome shotgun (WGS) entry which is preliminary data.</text>
</comment>
<evidence type="ECO:0000313" key="1">
    <source>
        <dbReference type="EMBL" id="HHQ81097.1"/>
    </source>
</evidence>
<dbReference type="EMBL" id="DRZC01000083">
    <property type="protein sequence ID" value="HHQ81097.1"/>
    <property type="molecule type" value="Genomic_DNA"/>
</dbReference>
<name>A0A7J3ZLZ6_9CREN</name>
<proteinExistence type="predicted"/>
<dbReference type="Gene3D" id="3.30.720.90">
    <property type="match status" value="1"/>
</dbReference>
<sequence>MPEEILFSSISELVERSKEIVKRSIECRIKYNKDNVKIKFRTKRKLYTAVLTAEKAGVSDVKELKEKAKKIAEELGCKEMREIG</sequence>
<dbReference type="AlphaFoldDB" id="A0A7J3ZLZ6"/>
<reference evidence="1" key="1">
    <citation type="journal article" date="2020" name="mSystems">
        <title>Genome- and Community-Level Interaction Insights into Carbon Utilization and Element Cycling Functions of Hydrothermarchaeota in Hydrothermal Sediment.</title>
        <authorList>
            <person name="Zhou Z."/>
            <person name="Liu Y."/>
            <person name="Xu W."/>
            <person name="Pan J."/>
            <person name="Luo Z.H."/>
            <person name="Li M."/>
        </authorList>
    </citation>
    <scope>NUCLEOTIDE SEQUENCE [LARGE SCALE GENOMIC DNA]</scope>
    <source>
        <strain evidence="1">SpSt-1116</strain>
    </source>
</reference>
<accession>A0A7J3ZLZ6</accession>
<protein>
    <submittedName>
        <fullName evidence="1">Uncharacterized protein</fullName>
    </submittedName>
</protein>
<gene>
    <name evidence="1" type="ORF">ENM78_06590</name>
</gene>